<dbReference type="InterPro" id="IPR020094">
    <property type="entry name" value="TruA/RsuA/RluB/E/F_N"/>
</dbReference>
<dbReference type="GO" id="GO:0003723">
    <property type="term" value="F:RNA binding"/>
    <property type="evidence" value="ECO:0007669"/>
    <property type="project" value="InterPro"/>
</dbReference>
<dbReference type="InterPro" id="IPR020103">
    <property type="entry name" value="PsdUridine_synth_cat_dom_sf"/>
</dbReference>
<dbReference type="AlphaFoldDB" id="A0AAV5AER0"/>
<name>A0AAV5AER0_9AGAM</name>
<sequence length="65" mass="6907">MSAEPIRRSLDGTGAAPNDDSSDSRTDAGVHPAGNIVSIKMITIIPGVRDIVARINEELPPEIRL</sequence>
<evidence type="ECO:0000313" key="3">
    <source>
        <dbReference type="EMBL" id="GJJ11001.1"/>
    </source>
</evidence>
<dbReference type="Gene3D" id="3.30.70.580">
    <property type="entry name" value="Pseudouridine synthase I, catalytic domain, N-terminal subdomain"/>
    <property type="match status" value="1"/>
</dbReference>
<feature type="region of interest" description="Disordered" evidence="2">
    <location>
        <begin position="1"/>
        <end position="32"/>
    </location>
</feature>
<organism evidence="3 4">
    <name type="scientific">Clathrus columnatus</name>
    <dbReference type="NCBI Taxonomy" id="1419009"/>
    <lineage>
        <taxon>Eukaryota</taxon>
        <taxon>Fungi</taxon>
        <taxon>Dikarya</taxon>
        <taxon>Basidiomycota</taxon>
        <taxon>Agaricomycotina</taxon>
        <taxon>Agaricomycetes</taxon>
        <taxon>Phallomycetidae</taxon>
        <taxon>Phallales</taxon>
        <taxon>Clathraceae</taxon>
        <taxon>Clathrus</taxon>
    </lineage>
</organism>
<keyword evidence="1" id="KW-0413">Isomerase</keyword>
<dbReference type="EMBL" id="BPWL01000006">
    <property type="protein sequence ID" value="GJJ11001.1"/>
    <property type="molecule type" value="Genomic_DNA"/>
</dbReference>
<evidence type="ECO:0000313" key="4">
    <source>
        <dbReference type="Proteomes" id="UP001050691"/>
    </source>
</evidence>
<dbReference type="GO" id="GO:0009982">
    <property type="term" value="F:pseudouridine synthase activity"/>
    <property type="evidence" value="ECO:0007669"/>
    <property type="project" value="InterPro"/>
</dbReference>
<evidence type="ECO:0000256" key="2">
    <source>
        <dbReference type="SAM" id="MobiDB-lite"/>
    </source>
</evidence>
<proteinExistence type="predicted"/>
<feature type="compositionally biased region" description="Basic and acidic residues" evidence="2">
    <location>
        <begin position="1"/>
        <end position="10"/>
    </location>
</feature>
<keyword evidence="4" id="KW-1185">Reference proteome</keyword>
<accession>A0AAV5AER0</accession>
<comment type="caution">
    <text evidence="3">The sequence shown here is derived from an EMBL/GenBank/DDBJ whole genome shotgun (WGS) entry which is preliminary data.</text>
</comment>
<reference evidence="3" key="1">
    <citation type="submission" date="2021-10" db="EMBL/GenBank/DDBJ databases">
        <title>De novo Genome Assembly of Clathrus columnatus (Basidiomycota, Fungi) Using Illumina and Nanopore Sequence Data.</title>
        <authorList>
            <person name="Ogiso-Tanaka E."/>
            <person name="Itagaki H."/>
            <person name="Hosoya T."/>
            <person name="Hosaka K."/>
        </authorList>
    </citation>
    <scope>NUCLEOTIDE SEQUENCE</scope>
    <source>
        <strain evidence="3">MO-923</strain>
    </source>
</reference>
<dbReference type="SUPFAM" id="SSF55120">
    <property type="entry name" value="Pseudouridine synthase"/>
    <property type="match status" value="1"/>
</dbReference>
<dbReference type="Proteomes" id="UP001050691">
    <property type="component" value="Unassembled WGS sequence"/>
</dbReference>
<gene>
    <name evidence="3" type="ORF">Clacol_005230</name>
</gene>
<protein>
    <submittedName>
        <fullName evidence="3">Uncharacterized protein</fullName>
    </submittedName>
</protein>
<evidence type="ECO:0000256" key="1">
    <source>
        <dbReference type="ARBA" id="ARBA00023235"/>
    </source>
</evidence>
<dbReference type="GO" id="GO:0001522">
    <property type="term" value="P:pseudouridine synthesis"/>
    <property type="evidence" value="ECO:0007669"/>
    <property type="project" value="InterPro"/>
</dbReference>